<dbReference type="PANTHER" id="PTHR21392">
    <property type="entry name" value="TRNA-URIDINE AMINOCARBOXYPROPYLTRANSFERASE 2"/>
    <property type="match status" value="1"/>
</dbReference>
<evidence type="ECO:0000259" key="5">
    <source>
        <dbReference type="SMART" id="SM01144"/>
    </source>
</evidence>
<gene>
    <name evidence="6" type="ORF">ABT58_07230</name>
</gene>
<keyword evidence="3" id="KW-0949">S-adenosyl-L-methionine</keyword>
<feature type="domain" description="DTW" evidence="5">
    <location>
        <begin position="1"/>
        <end position="189"/>
    </location>
</feature>
<keyword evidence="4" id="KW-0819">tRNA processing</keyword>
<dbReference type="InterPro" id="IPR039262">
    <property type="entry name" value="DTWD2/TAPT"/>
</dbReference>
<evidence type="ECO:0000256" key="3">
    <source>
        <dbReference type="ARBA" id="ARBA00022691"/>
    </source>
</evidence>
<dbReference type="Pfam" id="PF03942">
    <property type="entry name" value="DTW"/>
    <property type="match status" value="1"/>
</dbReference>
<evidence type="ECO:0000313" key="6">
    <source>
        <dbReference type="EMBL" id="KLV01601.1"/>
    </source>
</evidence>
<name>A0A0J1GPN1_9GAMM</name>
<evidence type="ECO:0000313" key="7">
    <source>
        <dbReference type="Proteomes" id="UP000036426"/>
    </source>
</evidence>
<dbReference type="SMART" id="SM01144">
    <property type="entry name" value="DTW"/>
    <property type="match status" value="1"/>
</dbReference>
<dbReference type="AlphaFoldDB" id="A0A0J1GPN1"/>
<keyword evidence="2" id="KW-0808">Transferase</keyword>
<reference evidence="6 7" key="1">
    <citation type="submission" date="2015-05" db="EMBL/GenBank/DDBJ databases">
        <title>Photobacterium galathea sp. nov.</title>
        <authorList>
            <person name="Machado H."/>
            <person name="Gram L."/>
        </authorList>
    </citation>
    <scope>NUCLEOTIDE SEQUENCE [LARGE SCALE GENOMIC DNA]</scope>
    <source>
        <strain evidence="6 7">DSM 25995</strain>
    </source>
</reference>
<protein>
    <recommendedName>
        <fullName evidence="1">tRNA-uridine aminocarboxypropyltransferase</fullName>
        <ecNumber evidence="1">2.5.1.25</ecNumber>
    </recommendedName>
</protein>
<evidence type="ECO:0000256" key="2">
    <source>
        <dbReference type="ARBA" id="ARBA00022679"/>
    </source>
</evidence>
<dbReference type="PANTHER" id="PTHR21392:SF1">
    <property type="entry name" value="TRNA-URIDINE AMINOCARBOXYPROPYLTRANSFERASE"/>
    <property type="match status" value="1"/>
</dbReference>
<dbReference type="EMBL" id="LDOV01000011">
    <property type="protein sequence ID" value="KLV01601.1"/>
    <property type="molecule type" value="Genomic_DNA"/>
</dbReference>
<keyword evidence="7" id="KW-1185">Reference proteome</keyword>
<accession>A0A0J1GPN1</accession>
<dbReference type="Proteomes" id="UP000036426">
    <property type="component" value="Unassembled WGS sequence"/>
</dbReference>
<dbReference type="OrthoDB" id="370626at2"/>
<dbReference type="EC" id="2.5.1.25" evidence="1"/>
<dbReference type="GO" id="GO:0008033">
    <property type="term" value="P:tRNA processing"/>
    <property type="evidence" value="ECO:0007669"/>
    <property type="project" value="UniProtKB-KW"/>
</dbReference>
<dbReference type="PATRIC" id="fig|754436.4.peg.1540"/>
<proteinExistence type="predicted"/>
<comment type="caution">
    <text evidence="6">The sequence shown here is derived from an EMBL/GenBank/DDBJ whole genome shotgun (WGS) entry which is preliminary data.</text>
</comment>
<evidence type="ECO:0000256" key="1">
    <source>
        <dbReference type="ARBA" id="ARBA00012386"/>
    </source>
</evidence>
<organism evidence="6 7">
    <name type="scientific">Photobacterium aphoticum</name>
    <dbReference type="NCBI Taxonomy" id="754436"/>
    <lineage>
        <taxon>Bacteria</taxon>
        <taxon>Pseudomonadati</taxon>
        <taxon>Pseudomonadota</taxon>
        <taxon>Gammaproteobacteria</taxon>
        <taxon>Vibrionales</taxon>
        <taxon>Vibrionaceae</taxon>
        <taxon>Photobacterium</taxon>
    </lineage>
</organism>
<sequence length="194" mass="22087">MPVACPRCGLRHNCICHAEPQLNSQSHFVLLTHPREVGKATNTGQLMLRSLPHCQRPIWDRVNPPAELLAQLADPRYQPWLLFPGDETTPAEPYQPQDNKIPLFIVLDATWQEARKMVRRSPWLAALPRLALQPTSTSQYALRRNQQAGNLCTCEAGIALLEMLGEQHDAQQLQHYFETFMTVFHAEQSGHAHR</sequence>
<dbReference type="InterPro" id="IPR005636">
    <property type="entry name" value="DTW"/>
</dbReference>
<dbReference type="GO" id="GO:0016432">
    <property type="term" value="F:tRNA-uridine aminocarboxypropyltransferase activity"/>
    <property type="evidence" value="ECO:0007669"/>
    <property type="project" value="UniProtKB-EC"/>
</dbReference>
<evidence type="ECO:0000256" key="4">
    <source>
        <dbReference type="ARBA" id="ARBA00022694"/>
    </source>
</evidence>